<dbReference type="EMBL" id="WSEK01000004">
    <property type="protein sequence ID" value="MVQ48572.1"/>
    <property type="molecule type" value="Genomic_DNA"/>
</dbReference>
<sequence>MTETSVRASRTGTPRAAWVAACAGAEAVGLGAAAAAARLGEGRPDGIALALVIGGGLVEGTALGGLQATVLGRAFPRLRRLRYAAATVLVAGLGWAAASAPGVLSGGAADTPPLALVLLGAAALGLVMGAVLGAVQALALRGAVRHPGRWVGANAAAWPLAMTLIFAGATTPGAAWSTWSVVLLGVVTGAVAGTGLGLVTGWFLPALDGPPTSGRIVLAALRTHRFRGLHASLVGLEVVGRHTGRRYRFPVQYAVAPGGLAVVPAHAAAKTWWRNVTPEPTPVALLREGVWAPATARLLAPDDPAYRPAVAAYSERWPHTPVPPDQPVVLVRIGAAASTRATS</sequence>
<feature type="transmembrane region" description="Helical" evidence="1">
    <location>
        <begin position="83"/>
        <end position="104"/>
    </location>
</feature>
<feature type="transmembrane region" description="Helical" evidence="1">
    <location>
        <begin position="116"/>
        <end position="139"/>
    </location>
</feature>
<reference evidence="2 3" key="1">
    <citation type="submission" date="2019-12" db="EMBL/GenBank/DDBJ databases">
        <authorList>
            <person name="Huq M.A."/>
        </authorList>
    </citation>
    <scope>NUCLEOTIDE SEQUENCE [LARGE SCALE GENOMIC DNA]</scope>
    <source>
        <strain evidence="2 3">MAH-18</strain>
    </source>
</reference>
<dbReference type="AlphaFoldDB" id="A0A6L6XP18"/>
<dbReference type="InterPro" id="IPR012349">
    <property type="entry name" value="Split_barrel_FMN-bd"/>
</dbReference>
<feature type="transmembrane region" description="Helical" evidence="1">
    <location>
        <begin position="46"/>
        <end position="71"/>
    </location>
</feature>
<keyword evidence="1" id="KW-0812">Transmembrane</keyword>
<dbReference type="RefSeq" id="WP_157340834.1">
    <property type="nucleotide sequence ID" value="NZ_WSEK01000004.1"/>
</dbReference>
<proteinExistence type="predicted"/>
<keyword evidence="1" id="KW-1133">Transmembrane helix</keyword>
<accession>A0A6L6XP18</accession>
<comment type="caution">
    <text evidence="2">The sequence shown here is derived from an EMBL/GenBank/DDBJ whole genome shotgun (WGS) entry which is preliminary data.</text>
</comment>
<dbReference type="Gene3D" id="2.30.110.10">
    <property type="entry name" value="Electron Transport, Fmn-binding Protein, Chain A"/>
    <property type="match status" value="1"/>
</dbReference>
<evidence type="ECO:0000313" key="3">
    <source>
        <dbReference type="Proteomes" id="UP000473525"/>
    </source>
</evidence>
<gene>
    <name evidence="2" type="ORF">GON03_05220</name>
</gene>
<dbReference type="Proteomes" id="UP000473525">
    <property type="component" value="Unassembled WGS sequence"/>
</dbReference>
<protein>
    <submittedName>
        <fullName evidence="2">DUF385 domain-containing protein</fullName>
    </submittedName>
</protein>
<name>A0A6L6XP18_9ACTN</name>
<evidence type="ECO:0000256" key="1">
    <source>
        <dbReference type="SAM" id="Phobius"/>
    </source>
</evidence>
<feature type="transmembrane region" description="Helical" evidence="1">
    <location>
        <begin position="181"/>
        <end position="204"/>
    </location>
</feature>
<organism evidence="2 3">
    <name type="scientific">Nocardioides agri</name>
    <dbReference type="NCBI Taxonomy" id="2682843"/>
    <lineage>
        <taxon>Bacteria</taxon>
        <taxon>Bacillati</taxon>
        <taxon>Actinomycetota</taxon>
        <taxon>Actinomycetes</taxon>
        <taxon>Propionibacteriales</taxon>
        <taxon>Nocardioidaceae</taxon>
        <taxon>Nocardioides</taxon>
    </lineage>
</organism>
<evidence type="ECO:0000313" key="2">
    <source>
        <dbReference type="EMBL" id="MVQ48572.1"/>
    </source>
</evidence>
<keyword evidence="1" id="KW-0472">Membrane</keyword>
<keyword evidence="3" id="KW-1185">Reference proteome</keyword>
<feature type="transmembrane region" description="Helical" evidence="1">
    <location>
        <begin position="151"/>
        <end position="169"/>
    </location>
</feature>